<organism evidence="1 2">
    <name type="scientific">Plasmodium falciparum Tanzania</name>
    <name type="common">2000708</name>
    <dbReference type="NCBI Taxonomy" id="1036725"/>
    <lineage>
        <taxon>Eukaryota</taxon>
        <taxon>Sar</taxon>
        <taxon>Alveolata</taxon>
        <taxon>Apicomplexa</taxon>
        <taxon>Aconoidasida</taxon>
        <taxon>Haemosporida</taxon>
        <taxon>Plasmodiidae</taxon>
        <taxon>Plasmodium</taxon>
        <taxon>Plasmodium (Laverania)</taxon>
    </lineage>
</organism>
<dbReference type="Proteomes" id="UP000030708">
    <property type="component" value="Unassembled WGS sequence"/>
</dbReference>
<accession>A0A024W7V1</accession>
<dbReference type="PANTHER" id="PTHR31765">
    <property type="entry name" value="PROTEIN CBG12783"/>
    <property type="match status" value="1"/>
</dbReference>
<gene>
    <name evidence="1" type="ORF">PFTANZ_03063</name>
</gene>
<evidence type="ECO:0000313" key="2">
    <source>
        <dbReference type="Proteomes" id="UP000030708"/>
    </source>
</evidence>
<protein>
    <submittedName>
        <fullName evidence="1">Uncharacterized protein</fullName>
    </submittedName>
</protein>
<dbReference type="PANTHER" id="PTHR31765:SF3">
    <property type="entry name" value="TRANSLATION INITIATION FACTOR IF-2"/>
    <property type="match status" value="1"/>
</dbReference>
<reference evidence="1 2" key="2">
    <citation type="submission" date="2013-02" db="EMBL/GenBank/DDBJ databases">
        <title>The Genome Sequence of Plasmodium falciparum Tanzania (2000708).</title>
        <authorList>
            <consortium name="The Broad Institute Genome Sequencing Platform"/>
            <consortium name="The Broad Institute Genome Sequencing Center for Infectious Disease"/>
            <person name="Neafsey D."/>
            <person name="Cheeseman I."/>
            <person name="Volkman S."/>
            <person name="Adams J."/>
            <person name="Walker B."/>
            <person name="Young S.K."/>
            <person name="Zeng Q."/>
            <person name="Gargeya S."/>
            <person name="Fitzgerald M."/>
            <person name="Haas B."/>
            <person name="Abouelleil A."/>
            <person name="Alvarado L."/>
            <person name="Arachchi H.M."/>
            <person name="Berlin A.M."/>
            <person name="Chapman S.B."/>
            <person name="Dewar J."/>
            <person name="Goldberg J."/>
            <person name="Griggs A."/>
            <person name="Gujja S."/>
            <person name="Hansen M."/>
            <person name="Howarth C."/>
            <person name="Imamovic A."/>
            <person name="Larimer J."/>
            <person name="McCowan C."/>
            <person name="Murphy C."/>
            <person name="Neiman D."/>
            <person name="Pearson M."/>
            <person name="Priest M."/>
            <person name="Roberts A."/>
            <person name="Saif S."/>
            <person name="Shea T."/>
            <person name="Sisk P."/>
            <person name="Sykes S."/>
            <person name="Wortman J."/>
            <person name="Nusbaum C."/>
            <person name="Birren B."/>
        </authorList>
    </citation>
    <scope>NUCLEOTIDE SEQUENCE [LARGE SCALE GENOMIC DNA]</scope>
    <source>
        <strain evidence="2">Tanzania (2000708)</strain>
    </source>
</reference>
<proteinExistence type="predicted"/>
<dbReference type="EMBL" id="KI926423">
    <property type="protein sequence ID" value="ETW36256.1"/>
    <property type="molecule type" value="Genomic_DNA"/>
</dbReference>
<sequence length="241" mass="28500">MNEKKNTIFKGKGYILKGVNKEFIDDRKKRDLFIDKKKKNIFNRFNPFTLPLLGKNKLCEVDEKCDMKKSKSSDKYKEANININVLNEGEFNSYLLRNRAFRLTWTSIIEKIKHEIDIEIYKNLNDVFEEIYLYSISNNEYLPLILITAGTNVADHEIIIDALSYELKIWNNNNNKKKKQHTHTNTRTQKGCMDQSGNLFDYVHGEGKDYIYEKIKRDMNKGDTNQGDHLYDKININKIKR</sequence>
<evidence type="ECO:0000313" key="1">
    <source>
        <dbReference type="EMBL" id="ETW36256.1"/>
    </source>
</evidence>
<reference evidence="1 2" key="1">
    <citation type="submission" date="2013-02" db="EMBL/GenBank/DDBJ databases">
        <title>The Genome Annotation of Plasmodium falciparum Tanzania (2000708).</title>
        <authorList>
            <consortium name="The Broad Institute Genome Sequencing Platform"/>
            <consortium name="The Broad Institute Genome Sequencing Center for Infectious Disease"/>
            <person name="Neafsey D."/>
            <person name="Hoffman S."/>
            <person name="Volkman S."/>
            <person name="Rosenthal P."/>
            <person name="Walker B."/>
            <person name="Young S.K."/>
            <person name="Zeng Q."/>
            <person name="Gargeya S."/>
            <person name="Fitzgerald M."/>
            <person name="Haas B."/>
            <person name="Abouelleil A."/>
            <person name="Allen A.W."/>
            <person name="Alvarado L."/>
            <person name="Arachchi H.M."/>
            <person name="Berlin A.M."/>
            <person name="Chapman S.B."/>
            <person name="Gainer-Dewar J."/>
            <person name="Goldberg J."/>
            <person name="Griggs A."/>
            <person name="Gujja S."/>
            <person name="Hansen M."/>
            <person name="Howarth C."/>
            <person name="Imamovic A."/>
            <person name="Ireland A."/>
            <person name="Larimer J."/>
            <person name="McCowan C."/>
            <person name="Murphy C."/>
            <person name="Pearson M."/>
            <person name="Poon T.W."/>
            <person name="Priest M."/>
            <person name="Roberts A."/>
            <person name="Saif S."/>
            <person name="Shea T."/>
            <person name="Sisk P."/>
            <person name="Sykes S."/>
            <person name="Wortman J."/>
            <person name="Nusbaum C."/>
            <person name="Birren B."/>
        </authorList>
    </citation>
    <scope>NUCLEOTIDE SEQUENCE [LARGE SCALE GENOMIC DNA]</scope>
    <source>
        <strain evidence="2">Tanzania (2000708)</strain>
    </source>
</reference>
<dbReference type="AlphaFoldDB" id="A0A024W7V1"/>
<name>A0A024W7V1_PLAFA</name>